<dbReference type="InterPro" id="IPR029058">
    <property type="entry name" value="AB_hydrolase_fold"/>
</dbReference>
<accession>A0A4Y7L2F7</accession>
<dbReference type="OMA" id="VANFWWR"/>
<evidence type="ECO:0000313" key="3">
    <source>
        <dbReference type="EMBL" id="RZC79366.1"/>
    </source>
</evidence>
<dbReference type="InterPro" id="IPR000073">
    <property type="entry name" value="AB_hydrolase_1"/>
</dbReference>
<sequence>MVGVNKKISAASARGHTRKRNQSNGLKLPFDNIISRVDGVCCICLSSKFNLHLQRFVDLRVVRPFVDLRMPLSQELAEDLGIYMVSFDRAGYGESDPNPRRTDKSTALYVEELADQLGLGSKFYVIGFSMGGQATWGCLKYIPHRLAGAALLTPVVNSWWPGFPAKLNREVFALKRMQYQWTLLVSHYAPFLTYWWNTQKWFPSSSVVSRVNDVFSKQDLELIPRLFSGDRTQIRQQGEYVSIFSDMNVAFGGYTFDPMDLENPFSNDEGTVHVWQGDEDKIVQIPLQRYIAEKLPWVQYHELAGAGHLFPFADGMNNAIVKSLVLGEKK</sequence>
<name>A0A4Y7L2F7_PAPSO</name>
<reference evidence="3 4" key="1">
    <citation type="journal article" date="2018" name="Science">
        <title>The opium poppy genome and morphinan production.</title>
        <authorList>
            <person name="Guo L."/>
            <person name="Winzer T."/>
            <person name="Yang X."/>
            <person name="Li Y."/>
            <person name="Ning Z."/>
            <person name="He Z."/>
            <person name="Teodor R."/>
            <person name="Lu Y."/>
            <person name="Bowser T.A."/>
            <person name="Graham I.A."/>
            <person name="Ye K."/>
        </authorList>
    </citation>
    <scope>NUCLEOTIDE SEQUENCE [LARGE SCALE GENOMIC DNA]</scope>
    <source>
        <strain evidence="4">cv. HN1</strain>
        <tissue evidence="3">Leaves</tissue>
    </source>
</reference>
<dbReference type="EMBL" id="CM010723">
    <property type="protein sequence ID" value="RZC79366.1"/>
    <property type="molecule type" value="Genomic_DNA"/>
</dbReference>
<dbReference type="AlphaFoldDB" id="A0A4Y7L2F7"/>
<feature type="region of interest" description="Disordered" evidence="1">
    <location>
        <begin position="1"/>
        <end position="21"/>
    </location>
</feature>
<protein>
    <recommendedName>
        <fullName evidence="2">AB hydrolase-1 domain-containing protein</fullName>
    </recommendedName>
</protein>
<dbReference type="STRING" id="3469.A0A4Y7L2F7"/>
<organism evidence="3 4">
    <name type="scientific">Papaver somniferum</name>
    <name type="common">Opium poppy</name>
    <dbReference type="NCBI Taxonomy" id="3469"/>
    <lineage>
        <taxon>Eukaryota</taxon>
        <taxon>Viridiplantae</taxon>
        <taxon>Streptophyta</taxon>
        <taxon>Embryophyta</taxon>
        <taxon>Tracheophyta</taxon>
        <taxon>Spermatophyta</taxon>
        <taxon>Magnoliopsida</taxon>
        <taxon>Ranunculales</taxon>
        <taxon>Papaveraceae</taxon>
        <taxon>Papaveroideae</taxon>
        <taxon>Papaver</taxon>
    </lineage>
</organism>
<dbReference type="Gramene" id="RZC79366">
    <property type="protein sequence ID" value="RZC79366"/>
    <property type="gene ID" value="C5167_003576"/>
</dbReference>
<feature type="domain" description="AB hydrolase-1" evidence="2">
    <location>
        <begin position="70"/>
        <end position="313"/>
    </location>
</feature>
<dbReference type="Proteomes" id="UP000316621">
    <property type="component" value="Chromosome 9"/>
</dbReference>
<dbReference type="PANTHER" id="PTHR45763:SF51">
    <property type="entry name" value="ALPHA_BETA-HYDROLASES SUPERFAMILY PROTEIN"/>
    <property type="match status" value="1"/>
</dbReference>
<evidence type="ECO:0000256" key="1">
    <source>
        <dbReference type="SAM" id="MobiDB-lite"/>
    </source>
</evidence>
<evidence type="ECO:0000259" key="2">
    <source>
        <dbReference type="Pfam" id="PF12697"/>
    </source>
</evidence>
<dbReference type="FunFam" id="3.40.50.1820:FF:000270">
    <property type="entry name" value="Alpha/beta-Hydrolases superfamily protein"/>
    <property type="match status" value="1"/>
</dbReference>
<proteinExistence type="predicted"/>
<keyword evidence="4" id="KW-1185">Reference proteome</keyword>
<evidence type="ECO:0000313" key="4">
    <source>
        <dbReference type="Proteomes" id="UP000316621"/>
    </source>
</evidence>
<dbReference type="Pfam" id="PF12697">
    <property type="entry name" value="Abhydrolase_6"/>
    <property type="match status" value="1"/>
</dbReference>
<dbReference type="SUPFAM" id="SSF53474">
    <property type="entry name" value="alpha/beta-Hydrolases"/>
    <property type="match status" value="1"/>
</dbReference>
<dbReference type="Gene3D" id="3.40.50.1820">
    <property type="entry name" value="alpha/beta hydrolase"/>
    <property type="match status" value="1"/>
</dbReference>
<gene>
    <name evidence="3" type="ORF">C5167_003576</name>
</gene>
<dbReference type="PANTHER" id="PTHR45763">
    <property type="entry name" value="HYDROLASE, ALPHA/BETA FOLD FAMILY PROTEIN, EXPRESSED-RELATED"/>
    <property type="match status" value="1"/>
</dbReference>